<dbReference type="GO" id="GO:0016705">
    <property type="term" value="F:oxidoreductase activity, acting on paired donors, with incorporation or reduction of molecular oxygen"/>
    <property type="evidence" value="ECO:0007669"/>
    <property type="project" value="InterPro"/>
</dbReference>
<evidence type="ECO:0000256" key="9">
    <source>
        <dbReference type="RuleBase" id="RU000461"/>
    </source>
</evidence>
<dbReference type="PROSITE" id="PS00086">
    <property type="entry name" value="CYTOCHROME_P450"/>
    <property type="match status" value="1"/>
</dbReference>
<name>A0A927ISK8_9HYPH</name>
<accession>A0A927ISK8</accession>
<evidence type="ECO:0000256" key="5">
    <source>
        <dbReference type="ARBA" id="ARBA00023002"/>
    </source>
</evidence>
<dbReference type="Proteomes" id="UP000654108">
    <property type="component" value="Unassembled WGS sequence"/>
</dbReference>
<evidence type="ECO:0000256" key="3">
    <source>
        <dbReference type="ARBA" id="ARBA00022617"/>
    </source>
</evidence>
<dbReference type="SUPFAM" id="SSF48264">
    <property type="entry name" value="Cytochrome P450"/>
    <property type="match status" value="1"/>
</dbReference>
<dbReference type="AlphaFoldDB" id="A0A927ISK8"/>
<protein>
    <submittedName>
        <fullName evidence="10">Cytochrome P450</fullName>
    </submittedName>
</protein>
<keyword evidence="6 9" id="KW-0408">Iron</keyword>
<dbReference type="InterPro" id="IPR002397">
    <property type="entry name" value="Cyt_P450_B"/>
</dbReference>
<organism evidence="10 11">
    <name type="scientific">Devosia oryzisoli</name>
    <dbReference type="NCBI Taxonomy" id="2774138"/>
    <lineage>
        <taxon>Bacteria</taxon>
        <taxon>Pseudomonadati</taxon>
        <taxon>Pseudomonadota</taxon>
        <taxon>Alphaproteobacteria</taxon>
        <taxon>Hyphomicrobiales</taxon>
        <taxon>Devosiaceae</taxon>
        <taxon>Devosia</taxon>
    </lineage>
</organism>
<dbReference type="PANTHER" id="PTHR46696">
    <property type="entry name" value="P450, PUTATIVE (EUROFUNG)-RELATED"/>
    <property type="match status" value="1"/>
</dbReference>
<dbReference type="InterPro" id="IPR036396">
    <property type="entry name" value="Cyt_P450_sf"/>
</dbReference>
<dbReference type="InterPro" id="IPR017972">
    <property type="entry name" value="Cyt_P450_CS"/>
</dbReference>
<dbReference type="Pfam" id="PF00067">
    <property type="entry name" value="p450"/>
    <property type="match status" value="2"/>
</dbReference>
<gene>
    <name evidence="10" type="ORF">IC608_05560</name>
</gene>
<evidence type="ECO:0000256" key="8">
    <source>
        <dbReference type="ARBA" id="ARBA00043906"/>
    </source>
</evidence>
<dbReference type="PRINTS" id="PR00359">
    <property type="entry name" value="BP450"/>
</dbReference>
<comment type="cofactor">
    <cofactor evidence="1">
        <name>heme</name>
        <dbReference type="ChEBI" id="CHEBI:30413"/>
    </cofactor>
</comment>
<dbReference type="InterPro" id="IPR001128">
    <property type="entry name" value="Cyt_P450"/>
</dbReference>
<reference evidence="10" key="1">
    <citation type="submission" date="2020-09" db="EMBL/GenBank/DDBJ databases">
        <title>Genome seq and assembly of Devosia sp.</title>
        <authorList>
            <person name="Chhetri G."/>
        </authorList>
    </citation>
    <scope>NUCLEOTIDE SEQUENCE</scope>
    <source>
        <strain evidence="10">PTR5</strain>
    </source>
</reference>
<evidence type="ECO:0000256" key="1">
    <source>
        <dbReference type="ARBA" id="ARBA00001971"/>
    </source>
</evidence>
<sequence>MAAILQVRPVTDVLPRLRASASPQDPQFFQDPYGFYAERHADEPGFFWEEYGHWCFADFRSVSELLRDKRFGRHILHVASREEIGLPQPKPHVADFDLTEQHSLLNLEPPAHTRLRTLVNRAFVSRQVEQLRPRIRQLANQMIDSFEHDGSVDLIKSFAAPIPAIVIAEMIGLPAEMAPQLLNWSNRMVTMYMYNVSHETELDANRAAADFTAYLREVIAERRRQPQQDLLSHMLTSDRAGDVLSDDEVLSTAILLLNAGHEATVHTTGNGVKAILESGLDPQSLFASEGQTEATVEECLRFDAPLHLFTRYALMDLEYNGIRLRKGDVVGLMLGAANRDPRRFVHAERFDPFRTDAANVSFGAGIHFCIGAPLARIELQEAMRVLFARLPRLRIVEPPRYANVYHFHGLERLRVAWD</sequence>
<keyword evidence="3 9" id="KW-0349">Heme</keyword>
<proteinExistence type="inferred from homology"/>
<comment type="similarity">
    <text evidence="2 9">Belongs to the cytochrome P450 family.</text>
</comment>
<dbReference type="Gene3D" id="1.10.630.10">
    <property type="entry name" value="Cytochrome P450"/>
    <property type="match status" value="1"/>
</dbReference>
<comment type="caution">
    <text evidence="10">The sequence shown here is derived from an EMBL/GenBank/DDBJ whole genome shotgun (WGS) entry which is preliminary data.</text>
</comment>
<dbReference type="EMBL" id="JACYFU010000001">
    <property type="protein sequence ID" value="MBD8064937.1"/>
    <property type="molecule type" value="Genomic_DNA"/>
</dbReference>
<dbReference type="GO" id="GO:0004497">
    <property type="term" value="F:monooxygenase activity"/>
    <property type="evidence" value="ECO:0007669"/>
    <property type="project" value="UniProtKB-KW"/>
</dbReference>
<evidence type="ECO:0000256" key="2">
    <source>
        <dbReference type="ARBA" id="ARBA00010617"/>
    </source>
</evidence>
<keyword evidence="5 9" id="KW-0560">Oxidoreductase</keyword>
<keyword evidence="11" id="KW-1185">Reference proteome</keyword>
<evidence type="ECO:0000256" key="7">
    <source>
        <dbReference type="ARBA" id="ARBA00023033"/>
    </source>
</evidence>
<keyword evidence="4 9" id="KW-0479">Metal-binding</keyword>
<keyword evidence="7 9" id="KW-0503">Monooxygenase</keyword>
<dbReference type="RefSeq" id="WP_191773347.1">
    <property type="nucleotide sequence ID" value="NZ_JACYFU010000001.1"/>
</dbReference>
<dbReference type="FunFam" id="1.10.630.10:FF:000018">
    <property type="entry name" value="Cytochrome P450 monooxygenase"/>
    <property type="match status" value="1"/>
</dbReference>
<evidence type="ECO:0000313" key="11">
    <source>
        <dbReference type="Proteomes" id="UP000654108"/>
    </source>
</evidence>
<dbReference type="PANTHER" id="PTHR46696:SF1">
    <property type="entry name" value="CYTOCHROME P450 YJIB-RELATED"/>
    <property type="match status" value="1"/>
</dbReference>
<evidence type="ECO:0000313" key="10">
    <source>
        <dbReference type="EMBL" id="MBD8064937.1"/>
    </source>
</evidence>
<comment type="function">
    <text evidence="8">Cytochromes P450 are a group of heme-thiolate monooxygenases. They oxidize a variety of structurally unrelated compounds, including steroids, fatty acids, and xenobiotics.</text>
</comment>
<dbReference type="GO" id="GO:0020037">
    <property type="term" value="F:heme binding"/>
    <property type="evidence" value="ECO:0007669"/>
    <property type="project" value="InterPro"/>
</dbReference>
<dbReference type="CDD" id="cd20625">
    <property type="entry name" value="CYP164-like"/>
    <property type="match status" value="1"/>
</dbReference>
<dbReference type="GO" id="GO:0005506">
    <property type="term" value="F:iron ion binding"/>
    <property type="evidence" value="ECO:0007669"/>
    <property type="project" value="InterPro"/>
</dbReference>
<evidence type="ECO:0000256" key="6">
    <source>
        <dbReference type="ARBA" id="ARBA00023004"/>
    </source>
</evidence>
<evidence type="ECO:0000256" key="4">
    <source>
        <dbReference type="ARBA" id="ARBA00022723"/>
    </source>
</evidence>